<dbReference type="Proteomes" id="UP000594261">
    <property type="component" value="Unassembled WGS sequence"/>
</dbReference>
<reference evidence="2" key="1">
    <citation type="submission" date="2021-01" db="UniProtKB">
        <authorList>
            <consortium name="EnsemblPlants"/>
        </authorList>
    </citation>
    <scope>IDENTIFICATION</scope>
</reference>
<proteinExistence type="predicted"/>
<dbReference type="PANTHER" id="PTHR31286:SF167">
    <property type="entry name" value="OS09G0268800 PROTEIN"/>
    <property type="match status" value="1"/>
</dbReference>
<sequence length="231" mass="26467">MDVTRIIQSEPWCFDKHLVVLESFDDDVPACELQFRKAMFWVQVHNIPIRFMMRGVAKSICDIIGEVGRSIGEVEEDDGSFIRVKVTLDISLPLCRDQLVSFENGKKFWVKFKYERLPNICYWCGHLDHGDKDCKLWIESKGRFFGSTPDMELDMDGGIEKEGIYISPPFQPKQTDIPAKCSLKTQKSWISNDCSVTDKEGCTRRIISLGENPSLEPVQQGQRESEDSFTA</sequence>
<dbReference type="Pfam" id="PF14392">
    <property type="entry name" value="zf-CCHC_4"/>
    <property type="match status" value="1"/>
</dbReference>
<keyword evidence="3" id="KW-1185">Reference proteome</keyword>
<dbReference type="Gramene" id="QL93p0053_0060:mrna">
    <property type="protein sequence ID" value="QL93p0053_0060:mrna"/>
    <property type="gene ID" value="QL93p0053_0060"/>
</dbReference>
<dbReference type="InterPro" id="IPR025836">
    <property type="entry name" value="Zn_knuckle_CX2CX4HX4C"/>
</dbReference>
<evidence type="ECO:0000313" key="3">
    <source>
        <dbReference type="Proteomes" id="UP000594261"/>
    </source>
</evidence>
<dbReference type="EnsemblPlants" id="QL93p0053_0060:mrna">
    <property type="protein sequence ID" value="QL93p0053_0060:mrna"/>
    <property type="gene ID" value="QL93p0053_0060"/>
</dbReference>
<evidence type="ECO:0000313" key="2">
    <source>
        <dbReference type="EnsemblPlants" id="QL93p0053_0060:mrna"/>
    </source>
</evidence>
<evidence type="ECO:0000259" key="1">
    <source>
        <dbReference type="Pfam" id="PF14392"/>
    </source>
</evidence>
<name>A0A7N2RF95_QUELO</name>
<dbReference type="InParanoid" id="A0A7N2RF95"/>
<dbReference type="PANTHER" id="PTHR31286">
    <property type="entry name" value="GLYCINE-RICH CELL WALL STRUCTURAL PROTEIN 1.8-LIKE"/>
    <property type="match status" value="1"/>
</dbReference>
<feature type="domain" description="Zinc knuckle CX2CX4HX4C" evidence="1">
    <location>
        <begin position="88"/>
        <end position="135"/>
    </location>
</feature>
<dbReference type="AlphaFoldDB" id="A0A7N2RF95"/>
<organism evidence="2 3">
    <name type="scientific">Quercus lobata</name>
    <name type="common">Valley oak</name>
    <dbReference type="NCBI Taxonomy" id="97700"/>
    <lineage>
        <taxon>Eukaryota</taxon>
        <taxon>Viridiplantae</taxon>
        <taxon>Streptophyta</taxon>
        <taxon>Embryophyta</taxon>
        <taxon>Tracheophyta</taxon>
        <taxon>Spermatophyta</taxon>
        <taxon>Magnoliopsida</taxon>
        <taxon>eudicotyledons</taxon>
        <taxon>Gunneridae</taxon>
        <taxon>Pentapetalae</taxon>
        <taxon>rosids</taxon>
        <taxon>fabids</taxon>
        <taxon>Fagales</taxon>
        <taxon>Fagaceae</taxon>
        <taxon>Quercus</taxon>
    </lineage>
</organism>
<protein>
    <recommendedName>
        <fullName evidence="1">Zinc knuckle CX2CX4HX4C domain-containing protein</fullName>
    </recommendedName>
</protein>
<dbReference type="InterPro" id="IPR040256">
    <property type="entry name" value="At4g02000-like"/>
</dbReference>
<accession>A0A7N2RF95</accession>